<dbReference type="GO" id="GO:0010181">
    <property type="term" value="F:FMN binding"/>
    <property type="evidence" value="ECO:0007669"/>
    <property type="project" value="TreeGrafter"/>
</dbReference>
<dbReference type="Proteomes" id="UP000277671">
    <property type="component" value="Unassembled WGS sequence"/>
</dbReference>
<dbReference type="Gene3D" id="3.40.50.360">
    <property type="match status" value="1"/>
</dbReference>
<evidence type="ECO:0000313" key="2">
    <source>
        <dbReference type="EMBL" id="RKR89962.1"/>
    </source>
</evidence>
<dbReference type="AlphaFoldDB" id="A0A495JNN1"/>
<feature type="domain" description="NADPH-dependent FMN reductase-like" evidence="1">
    <location>
        <begin position="4"/>
        <end position="147"/>
    </location>
</feature>
<accession>A0A495JNN1</accession>
<dbReference type="OrthoDB" id="9812295at2"/>
<dbReference type="PANTHER" id="PTHR30543:SF21">
    <property type="entry name" value="NAD(P)H-DEPENDENT FMN REDUCTASE LOT6"/>
    <property type="match status" value="1"/>
</dbReference>
<dbReference type="SUPFAM" id="SSF52218">
    <property type="entry name" value="Flavoproteins"/>
    <property type="match status" value="1"/>
</dbReference>
<dbReference type="GO" id="GO:0005829">
    <property type="term" value="C:cytosol"/>
    <property type="evidence" value="ECO:0007669"/>
    <property type="project" value="TreeGrafter"/>
</dbReference>
<gene>
    <name evidence="2" type="ORF">BDK92_4326</name>
</gene>
<dbReference type="InterPro" id="IPR050712">
    <property type="entry name" value="NAD(P)H-dep_reductase"/>
</dbReference>
<dbReference type="RefSeq" id="WP_121158327.1">
    <property type="nucleotide sequence ID" value="NZ_RBKT01000001.1"/>
</dbReference>
<organism evidence="2 3">
    <name type="scientific">Micromonospora pisi</name>
    <dbReference type="NCBI Taxonomy" id="589240"/>
    <lineage>
        <taxon>Bacteria</taxon>
        <taxon>Bacillati</taxon>
        <taxon>Actinomycetota</taxon>
        <taxon>Actinomycetes</taxon>
        <taxon>Micromonosporales</taxon>
        <taxon>Micromonosporaceae</taxon>
        <taxon>Micromonospora</taxon>
    </lineage>
</organism>
<protein>
    <submittedName>
        <fullName evidence="2">NAD(P)H-dependent FMN reductase</fullName>
    </submittedName>
</protein>
<dbReference type="InterPro" id="IPR029039">
    <property type="entry name" value="Flavoprotein-like_sf"/>
</dbReference>
<dbReference type="InterPro" id="IPR005025">
    <property type="entry name" value="FMN_Rdtase-like_dom"/>
</dbReference>
<sequence length="192" mass="21595">MPTLYVIIASTRPGRVGLPVGQWFYRRAVEHGAFDVEAVDLAEWNLPMMDEPNHPRMRQYEGEHALDWSSKIDAGDAYVLVMPEYNFSYTAPLKNALDYLHQEWQYKPVGLVSYGGLAAGTRAQQAIKPVLLALKMVPLNESVMIPFVSQLRSEDGTEIEPTAQMESMATTLLDELARWALALKPMRETPSV</sequence>
<name>A0A495JNN1_9ACTN</name>
<evidence type="ECO:0000313" key="3">
    <source>
        <dbReference type="Proteomes" id="UP000277671"/>
    </source>
</evidence>
<evidence type="ECO:0000259" key="1">
    <source>
        <dbReference type="Pfam" id="PF03358"/>
    </source>
</evidence>
<dbReference type="EMBL" id="RBKT01000001">
    <property type="protein sequence ID" value="RKR89962.1"/>
    <property type="molecule type" value="Genomic_DNA"/>
</dbReference>
<dbReference type="PANTHER" id="PTHR30543">
    <property type="entry name" value="CHROMATE REDUCTASE"/>
    <property type="match status" value="1"/>
</dbReference>
<proteinExistence type="predicted"/>
<keyword evidence="3" id="KW-1185">Reference proteome</keyword>
<reference evidence="2 3" key="1">
    <citation type="submission" date="2018-10" db="EMBL/GenBank/DDBJ databases">
        <title>Sequencing the genomes of 1000 actinobacteria strains.</title>
        <authorList>
            <person name="Klenk H.-P."/>
        </authorList>
    </citation>
    <scope>NUCLEOTIDE SEQUENCE [LARGE SCALE GENOMIC DNA]</scope>
    <source>
        <strain evidence="2 3">DSM 45175</strain>
    </source>
</reference>
<dbReference type="Pfam" id="PF03358">
    <property type="entry name" value="FMN_red"/>
    <property type="match status" value="1"/>
</dbReference>
<comment type="caution">
    <text evidence="2">The sequence shown here is derived from an EMBL/GenBank/DDBJ whole genome shotgun (WGS) entry which is preliminary data.</text>
</comment>
<dbReference type="GO" id="GO:0016491">
    <property type="term" value="F:oxidoreductase activity"/>
    <property type="evidence" value="ECO:0007669"/>
    <property type="project" value="InterPro"/>
</dbReference>